<feature type="region of interest" description="Disordered" evidence="3">
    <location>
        <begin position="1"/>
        <end position="37"/>
    </location>
</feature>
<evidence type="ECO:0000313" key="5">
    <source>
        <dbReference type="Proteomes" id="UP001629113"/>
    </source>
</evidence>
<feature type="region of interest" description="Disordered" evidence="3">
    <location>
        <begin position="50"/>
        <end position="139"/>
    </location>
</feature>
<name>A0ABR4PLM4_9HELO</name>
<evidence type="ECO:0000256" key="3">
    <source>
        <dbReference type="SAM" id="MobiDB-lite"/>
    </source>
</evidence>
<dbReference type="PANTHER" id="PTHR12991">
    <property type="entry name" value="NITROGEN PERMEASE REGULATOR 2/TUMOR SUPPRESSOR CANDIDATE 4"/>
    <property type="match status" value="1"/>
</dbReference>
<gene>
    <name evidence="4" type="ORF">PVAG01_05729</name>
</gene>
<feature type="compositionally biased region" description="Basic and acidic residues" evidence="3">
    <location>
        <begin position="83"/>
        <end position="101"/>
    </location>
</feature>
<evidence type="ECO:0000256" key="1">
    <source>
        <dbReference type="ARBA" id="ARBA00008433"/>
    </source>
</evidence>
<keyword evidence="5" id="KW-1185">Reference proteome</keyword>
<keyword evidence="2" id="KW-0175">Coiled coil</keyword>
<feature type="compositionally biased region" description="Basic residues" evidence="3">
    <location>
        <begin position="50"/>
        <end position="60"/>
    </location>
</feature>
<protein>
    <submittedName>
        <fullName evidence="4">Nitrogen permease regulator 2-like protein</fullName>
    </submittedName>
</protein>
<dbReference type="Pfam" id="PF06218">
    <property type="entry name" value="NPR2"/>
    <property type="match status" value="1"/>
</dbReference>
<evidence type="ECO:0000256" key="2">
    <source>
        <dbReference type="SAM" id="Coils"/>
    </source>
</evidence>
<dbReference type="EMBL" id="JBFCZG010000004">
    <property type="protein sequence ID" value="KAL3423982.1"/>
    <property type="molecule type" value="Genomic_DNA"/>
</dbReference>
<proteinExistence type="inferred from homology"/>
<feature type="compositionally biased region" description="Polar residues" evidence="3">
    <location>
        <begin position="118"/>
        <end position="127"/>
    </location>
</feature>
<dbReference type="InterPro" id="IPR009348">
    <property type="entry name" value="NPR2-like"/>
</dbReference>
<dbReference type="PANTHER" id="PTHR12991:SF10">
    <property type="entry name" value="GATOR COMPLEX PROTEIN NPRL2"/>
    <property type="match status" value="1"/>
</dbReference>
<organism evidence="4 5">
    <name type="scientific">Phlyctema vagabunda</name>
    <dbReference type="NCBI Taxonomy" id="108571"/>
    <lineage>
        <taxon>Eukaryota</taxon>
        <taxon>Fungi</taxon>
        <taxon>Dikarya</taxon>
        <taxon>Ascomycota</taxon>
        <taxon>Pezizomycotina</taxon>
        <taxon>Leotiomycetes</taxon>
        <taxon>Helotiales</taxon>
        <taxon>Dermateaceae</taxon>
        <taxon>Phlyctema</taxon>
    </lineage>
</organism>
<comment type="similarity">
    <text evidence="1">Belongs to the NPR2 family.</text>
</comment>
<accession>A0ABR4PLM4</accession>
<feature type="compositionally biased region" description="Basic and acidic residues" evidence="3">
    <location>
        <begin position="1"/>
        <end position="15"/>
    </location>
</feature>
<reference evidence="4 5" key="1">
    <citation type="submission" date="2024-06" db="EMBL/GenBank/DDBJ databases">
        <title>Complete genome of Phlyctema vagabunda strain 19-DSS-EL-015.</title>
        <authorList>
            <person name="Fiorenzani C."/>
        </authorList>
    </citation>
    <scope>NUCLEOTIDE SEQUENCE [LARGE SCALE GENOMIC DNA]</scope>
    <source>
        <strain evidence="4 5">19-DSS-EL-015</strain>
    </source>
</reference>
<evidence type="ECO:0000313" key="4">
    <source>
        <dbReference type="EMBL" id="KAL3423982.1"/>
    </source>
</evidence>
<comment type="caution">
    <text evidence="4">The sequence shown here is derived from an EMBL/GenBank/DDBJ whole genome shotgun (WGS) entry which is preliminary data.</text>
</comment>
<feature type="coiled-coil region" evidence="2">
    <location>
        <begin position="143"/>
        <end position="170"/>
    </location>
</feature>
<sequence>MAPKRPIEDDAESHPRPKRPRSKFDVGPENLPDGTWRRKVIKIKQDLIHKSKVKKSYAKIKAREPIVERPVYAQDNDDDDDREGEKADSGPEPTQELHPDRQAMLNGPREPTPPPLPDQSQVFQKRISQTRKGKRPAYFEKEQAIAEQKKQEAEARRLDFERRDKEKKEKIEERERFRRAMAKARTGGKNGQRKLDDVEDTMIEGIFFSRFLPKEGTRVVYQNPPGCVALEEGVDKHRLFDFETVAEYVIPRQAFCNRIVTICDPEHKYHIIGHPVCIQDQKYERNEFMFNFCIVIKVDVRPTPYRAAVSRLAGTFTEMEIQNQFLSQIDDSNTQDRRAIGPLLEIVREDLNNYNECNVPIDAANTINMKLFKIHATPPYIKGWHVPISQIKFSEIVDDTWDLSMQKVIKEIDGIKEVRRIARDADVAPNLTKIALRHLAYYETIIILDMFLFGNIYQATAEIKDFIDDRDDMQSECANYVMINGPRIPNFYLCRLFTTLITGRTLKEWIKFHLDEGLEIMQHVDVRRFVHYGLVKGLIYRVYKYAVSHQYLASKSRSSNTISLTSEQPHDLWTNTLYKYADGCHTFDQISTEKNLADAKVMEHLRKWPKGDLEILYR</sequence>
<dbReference type="Proteomes" id="UP001629113">
    <property type="component" value="Unassembled WGS sequence"/>
</dbReference>